<keyword evidence="1" id="KW-0812">Transmembrane</keyword>
<dbReference type="Proteomes" id="UP001213000">
    <property type="component" value="Unassembled WGS sequence"/>
</dbReference>
<name>A0AAD5YLZ9_9AGAR</name>
<keyword evidence="3" id="KW-1185">Reference proteome</keyword>
<dbReference type="AlphaFoldDB" id="A0AAD5YLZ9"/>
<proteinExistence type="predicted"/>
<dbReference type="EMBL" id="JANIEX010001116">
    <property type="protein sequence ID" value="KAJ3560749.1"/>
    <property type="molecule type" value="Genomic_DNA"/>
</dbReference>
<gene>
    <name evidence="2" type="ORF">NP233_g10632</name>
</gene>
<protein>
    <submittedName>
        <fullName evidence="2">Uncharacterized protein</fullName>
    </submittedName>
</protein>
<feature type="transmembrane region" description="Helical" evidence="1">
    <location>
        <begin position="176"/>
        <end position="194"/>
    </location>
</feature>
<feature type="transmembrane region" description="Helical" evidence="1">
    <location>
        <begin position="260"/>
        <end position="278"/>
    </location>
</feature>
<organism evidence="2 3">
    <name type="scientific">Leucocoprinus birnbaumii</name>
    <dbReference type="NCBI Taxonomy" id="56174"/>
    <lineage>
        <taxon>Eukaryota</taxon>
        <taxon>Fungi</taxon>
        <taxon>Dikarya</taxon>
        <taxon>Basidiomycota</taxon>
        <taxon>Agaricomycotina</taxon>
        <taxon>Agaricomycetes</taxon>
        <taxon>Agaricomycetidae</taxon>
        <taxon>Agaricales</taxon>
        <taxon>Agaricineae</taxon>
        <taxon>Agaricaceae</taxon>
        <taxon>Leucocoprinus</taxon>
    </lineage>
</organism>
<keyword evidence="1" id="KW-0472">Membrane</keyword>
<evidence type="ECO:0000313" key="3">
    <source>
        <dbReference type="Proteomes" id="UP001213000"/>
    </source>
</evidence>
<keyword evidence="1" id="KW-1133">Transmembrane helix</keyword>
<feature type="transmembrane region" description="Helical" evidence="1">
    <location>
        <begin position="94"/>
        <end position="115"/>
    </location>
</feature>
<sequence>MDQQTSNLPNPDVYLNHYTPDGAFQFEAARNISLVVLGATIWDILVYVPGDIMIVRRSRPCPVIFCFVFSRIFACTLVSLAVAMTTHSISDCHALVNSIASMIILTMSTTSFLFLQRVRALYTESRALRLAFTLLWAVISVVCSITVILGAGSAHIPGTENCHYFVVDRYTATAGFTWLFFDTLVFLAVSYWVITAHPVRDAATTRFTVSWVGLISGRALPRLSKAVLQGGQQYYFLVICLNLPWTILLSISTVPSTYKVMMTPPLFALAASMACRVFRNLKMEDFIRTQYQLSGPVFQKFSKTTVVQTTVPQQAHLVEP</sequence>
<evidence type="ECO:0000313" key="2">
    <source>
        <dbReference type="EMBL" id="KAJ3560749.1"/>
    </source>
</evidence>
<accession>A0AAD5YLZ9</accession>
<feature type="transmembrane region" description="Helical" evidence="1">
    <location>
        <begin position="60"/>
        <end position="82"/>
    </location>
</feature>
<feature type="transmembrane region" description="Helical" evidence="1">
    <location>
        <begin position="127"/>
        <end position="156"/>
    </location>
</feature>
<feature type="transmembrane region" description="Helical" evidence="1">
    <location>
        <begin position="28"/>
        <end position="48"/>
    </location>
</feature>
<comment type="caution">
    <text evidence="2">The sequence shown here is derived from an EMBL/GenBank/DDBJ whole genome shotgun (WGS) entry which is preliminary data.</text>
</comment>
<feature type="transmembrane region" description="Helical" evidence="1">
    <location>
        <begin position="234"/>
        <end position="254"/>
    </location>
</feature>
<reference evidence="2" key="1">
    <citation type="submission" date="2022-07" db="EMBL/GenBank/DDBJ databases">
        <title>Genome Sequence of Leucocoprinus birnbaumii.</title>
        <authorList>
            <person name="Buettner E."/>
        </authorList>
    </citation>
    <scope>NUCLEOTIDE SEQUENCE</scope>
    <source>
        <strain evidence="2">VT141</strain>
    </source>
</reference>
<evidence type="ECO:0000256" key="1">
    <source>
        <dbReference type="SAM" id="Phobius"/>
    </source>
</evidence>